<dbReference type="Gene3D" id="3.40.50.10610">
    <property type="entry name" value="ABC-type transport auxiliary lipoprotein component"/>
    <property type="match status" value="1"/>
</dbReference>
<evidence type="ECO:0000313" key="1">
    <source>
        <dbReference type="EMBL" id="UWX04886.1"/>
    </source>
</evidence>
<proteinExistence type="predicted"/>
<dbReference type="RefSeq" id="WP_334314441.1">
    <property type="nucleotide sequence ID" value="NZ_CP065938.1"/>
</dbReference>
<dbReference type="Proteomes" id="UP001058120">
    <property type="component" value="Chromosome"/>
</dbReference>
<name>A0ABY5XYK7_9BACT</name>
<protein>
    <recommendedName>
        <fullName evidence="3">Curli production assembly/transport component CsgG</fullName>
    </recommendedName>
</protein>
<sequence length="422" mass="47593">MKKIQLIICIYCAFWAFSYECNASGIKERTVEITGTGKNKEEAVQKALIEALAQVTGVYIDSQQLSQALVSFSSQDSLEGNEKSSIRENSFDEKQVNQIYSKAKGYIRSYSILSERESAVRTGNIDVTISAVVNYYESEKSVERKKIAVMLFQVLDKNNPYELQFIEELNQGIVSFLTQTRNYAILDRDYLKDKYAEFELLQGDDVKAEERTRVGNSVGADYILVGSITNFNAKVKKEKVPYLNKEALMVTGISSISWRLINVPTGMIMASGVHDEKFEERINSEIDFDWIAKLARPAGEKIGTKISDITFPILVLSHDNGILTLARGGDSIRVGQQYNLIQYGKVLMNPYTNEAIAKDEIVIGKVEIIDVAPKFSHAKILHSNVELTIVNTNQYIVRLIDAQHGQNNKKEKNKVKTMQPNW</sequence>
<reference evidence="1" key="1">
    <citation type="submission" date="2020-12" db="EMBL/GenBank/DDBJ databases">
        <title>Taurinivorans muris gen. nov., sp. nov., fundamental and realized metabolic niche of a ubiquitous sulfidogenic bacterium in the murine intestine.</title>
        <authorList>
            <person name="Ye H."/>
            <person name="Hanson B.T."/>
            <person name="Loy A."/>
        </authorList>
    </citation>
    <scope>NUCLEOTIDE SEQUENCE</scope>
    <source>
        <strain evidence="1">LT0009</strain>
    </source>
</reference>
<gene>
    <name evidence="1" type="ORF">JBF11_05150</name>
</gene>
<evidence type="ECO:0000313" key="2">
    <source>
        <dbReference type="Proteomes" id="UP001058120"/>
    </source>
</evidence>
<accession>A0ABY5XYK7</accession>
<organism evidence="1 2">
    <name type="scientific">Taurinivorans muris</name>
    <dbReference type="NCBI Taxonomy" id="2787751"/>
    <lineage>
        <taxon>Bacteria</taxon>
        <taxon>Pseudomonadati</taxon>
        <taxon>Thermodesulfobacteriota</taxon>
        <taxon>Desulfovibrionia</taxon>
        <taxon>Desulfovibrionales</taxon>
        <taxon>Desulfovibrionaceae</taxon>
        <taxon>Taurinivorans</taxon>
    </lineage>
</organism>
<dbReference type="InterPro" id="IPR005534">
    <property type="entry name" value="Curli_assmbl/transp-comp_CsgG"/>
</dbReference>
<keyword evidence="2" id="KW-1185">Reference proteome</keyword>
<evidence type="ECO:0008006" key="3">
    <source>
        <dbReference type="Google" id="ProtNLM"/>
    </source>
</evidence>
<dbReference type="Pfam" id="PF03783">
    <property type="entry name" value="CsgG"/>
    <property type="match status" value="1"/>
</dbReference>
<dbReference type="EMBL" id="CP065938">
    <property type="protein sequence ID" value="UWX04886.1"/>
    <property type="molecule type" value="Genomic_DNA"/>
</dbReference>